<gene>
    <name evidence="2" type="ORF">GCM10022393_09680</name>
</gene>
<accession>A0ABP7XCM8</accession>
<feature type="transmembrane region" description="Helical" evidence="1">
    <location>
        <begin position="156"/>
        <end position="177"/>
    </location>
</feature>
<evidence type="ECO:0000256" key="1">
    <source>
        <dbReference type="SAM" id="Phobius"/>
    </source>
</evidence>
<organism evidence="2 3">
    <name type="scientific">Aquimarina addita</name>
    <dbReference type="NCBI Taxonomy" id="870485"/>
    <lineage>
        <taxon>Bacteria</taxon>
        <taxon>Pseudomonadati</taxon>
        <taxon>Bacteroidota</taxon>
        <taxon>Flavobacteriia</taxon>
        <taxon>Flavobacteriales</taxon>
        <taxon>Flavobacteriaceae</taxon>
        <taxon>Aquimarina</taxon>
    </lineage>
</organism>
<dbReference type="Proteomes" id="UP001500459">
    <property type="component" value="Unassembled WGS sequence"/>
</dbReference>
<evidence type="ECO:0008006" key="4">
    <source>
        <dbReference type="Google" id="ProtNLM"/>
    </source>
</evidence>
<comment type="caution">
    <text evidence="2">The sequence shown here is derived from an EMBL/GenBank/DDBJ whole genome shotgun (WGS) entry which is preliminary data.</text>
</comment>
<keyword evidence="3" id="KW-1185">Reference proteome</keyword>
<evidence type="ECO:0000313" key="2">
    <source>
        <dbReference type="EMBL" id="GAA4111784.1"/>
    </source>
</evidence>
<keyword evidence="1" id="KW-0812">Transmembrane</keyword>
<dbReference type="RefSeq" id="WP_344925251.1">
    <property type="nucleotide sequence ID" value="NZ_BAABCW010000003.1"/>
</dbReference>
<keyword evidence="1" id="KW-1133">Transmembrane helix</keyword>
<evidence type="ECO:0000313" key="3">
    <source>
        <dbReference type="Proteomes" id="UP001500459"/>
    </source>
</evidence>
<protein>
    <recommendedName>
        <fullName evidence="4">LPXTG cell wall anchor domain-containing protein</fullName>
    </recommendedName>
</protein>
<reference evidence="3" key="1">
    <citation type="journal article" date="2019" name="Int. J. Syst. Evol. Microbiol.">
        <title>The Global Catalogue of Microorganisms (GCM) 10K type strain sequencing project: providing services to taxonomists for standard genome sequencing and annotation.</title>
        <authorList>
            <consortium name="The Broad Institute Genomics Platform"/>
            <consortium name="The Broad Institute Genome Sequencing Center for Infectious Disease"/>
            <person name="Wu L."/>
            <person name="Ma J."/>
        </authorList>
    </citation>
    <scope>NUCLEOTIDE SEQUENCE [LARGE SCALE GENOMIC DNA]</scope>
    <source>
        <strain evidence="3">JCM 17106</strain>
    </source>
</reference>
<name>A0ABP7XCM8_9FLAO</name>
<dbReference type="EMBL" id="BAABCW010000003">
    <property type="protein sequence ID" value="GAA4111784.1"/>
    <property type="molecule type" value="Genomic_DNA"/>
</dbReference>
<keyword evidence="1" id="KW-0472">Membrane</keyword>
<sequence length="182" mass="21114">MCLSVGYAHDADKAYFNIITEKKTTIIQAEFSWSIRNALINYDYSFKNAKTEEDINLIFFNYIQDKLKLFNAEGKVLPLLKVILTKNPDHSHSTNYTLIFEGTDVVKISNLILLEHLQSQQNYHTYSNPKGKETKFITNIQSPVFNLEIKKNSTPLIYYLIGGTIIIFVLLVLVYQLKKRKR</sequence>
<proteinExistence type="predicted"/>